<dbReference type="Proteomes" id="UP000628840">
    <property type="component" value="Unassembled WGS sequence"/>
</dbReference>
<accession>A0A830F9S4</accession>
<evidence type="ECO:0000313" key="3">
    <source>
        <dbReference type="Proteomes" id="UP000628840"/>
    </source>
</evidence>
<name>A0A830F9S4_9EURY</name>
<proteinExistence type="predicted"/>
<evidence type="ECO:0000256" key="1">
    <source>
        <dbReference type="SAM" id="MobiDB-lite"/>
    </source>
</evidence>
<dbReference type="EMBL" id="BMPF01000001">
    <property type="protein sequence ID" value="GGL25012.1"/>
    <property type="molecule type" value="Genomic_DNA"/>
</dbReference>
<dbReference type="OrthoDB" id="269918at2157"/>
<sequence>MAHRFRWTHALPDDRECTVSRVAGDHEDGPDAHRRYDVRLPGSLALASPDGVALERDGERVTVRVPDGVGVARVRLTTDAGTDRLPLLDPSLGTALTDALRGNDAAARTLATARGSAVAAVHACAPALDVEGVVALVDALAGADGDASDDLHARRYALTRAAARARNGLAVHTAEEFERLADGLDDVTEVGDVDALDALGDLVAVHGLAPVRDLGYDLVRLAHRDDGRFEAYWLAGVAREDGLDAARDVASAGRADGEYARLKDRASEAPYHERGAAWRALCGPASRRSRAEFAYVLANACYWTGEVSRADARVDELCYDGALVAAREDGVEWLIAHARYERARAVGHRHRSATNHALAVAAFERARGIAEEYDYDALTPWDPLYSRTVVASNAASARGDHETAVRILETGREEIAALDPPEERFDEIRHHLDGQRHERLALLAREDAEGAVETHLEAAREHYAAVGFERSRDRVDAKLDDARTEDADDRAERAARASGHAGPNPRPPTETRGPSLDDIPDLHDHLTESDPHAVGSADPGVVERDPWDDPLDGRY</sequence>
<evidence type="ECO:0000313" key="2">
    <source>
        <dbReference type="EMBL" id="GGL25012.1"/>
    </source>
</evidence>
<feature type="region of interest" description="Disordered" evidence="1">
    <location>
        <begin position="477"/>
        <end position="555"/>
    </location>
</feature>
<dbReference type="AlphaFoldDB" id="A0A830F9S4"/>
<feature type="compositionally biased region" description="Basic and acidic residues" evidence="1">
    <location>
        <begin position="520"/>
        <end position="531"/>
    </location>
</feature>
<dbReference type="RefSeq" id="WP_188878511.1">
    <property type="nucleotide sequence ID" value="NZ_BMPF01000001.1"/>
</dbReference>
<comment type="caution">
    <text evidence="2">The sequence shown here is derived from an EMBL/GenBank/DDBJ whole genome shotgun (WGS) entry which is preliminary data.</text>
</comment>
<organism evidence="2 3">
    <name type="scientific">Halarchaeum grantii</name>
    <dbReference type="NCBI Taxonomy" id="1193105"/>
    <lineage>
        <taxon>Archaea</taxon>
        <taxon>Methanobacteriati</taxon>
        <taxon>Methanobacteriota</taxon>
        <taxon>Stenosarchaea group</taxon>
        <taxon>Halobacteria</taxon>
        <taxon>Halobacteriales</taxon>
        <taxon>Halobacteriaceae</taxon>
    </lineage>
</organism>
<gene>
    <name evidence="2" type="ORF">GCM10009037_05690</name>
</gene>
<protein>
    <submittedName>
        <fullName evidence="2">Uncharacterized protein</fullName>
    </submittedName>
</protein>
<reference evidence="2 3" key="1">
    <citation type="journal article" date="2019" name="Int. J. Syst. Evol. Microbiol.">
        <title>The Global Catalogue of Microorganisms (GCM) 10K type strain sequencing project: providing services to taxonomists for standard genome sequencing and annotation.</title>
        <authorList>
            <consortium name="The Broad Institute Genomics Platform"/>
            <consortium name="The Broad Institute Genome Sequencing Center for Infectious Disease"/>
            <person name="Wu L."/>
            <person name="Ma J."/>
        </authorList>
    </citation>
    <scope>NUCLEOTIDE SEQUENCE [LARGE SCALE GENOMIC DNA]</scope>
    <source>
        <strain evidence="2 3">JCM 19585</strain>
    </source>
</reference>
<feature type="compositionally biased region" description="Basic and acidic residues" evidence="1">
    <location>
        <begin position="477"/>
        <end position="495"/>
    </location>
</feature>
<keyword evidence="3" id="KW-1185">Reference proteome</keyword>
<feature type="compositionally biased region" description="Basic and acidic residues" evidence="1">
    <location>
        <begin position="541"/>
        <end position="555"/>
    </location>
</feature>